<evidence type="ECO:0000313" key="2">
    <source>
        <dbReference type="EMBL" id="MCI03118.1"/>
    </source>
</evidence>
<protein>
    <recommendedName>
        <fullName evidence="1">RDRP3-5 N-terminal domain-containing protein</fullName>
    </recommendedName>
</protein>
<dbReference type="InterPro" id="IPR058697">
    <property type="entry name" value="RDRP3-5_N"/>
</dbReference>
<feature type="domain" description="RDRP3-5 N-terminal" evidence="1">
    <location>
        <begin position="8"/>
        <end position="48"/>
    </location>
</feature>
<dbReference type="Proteomes" id="UP000265520">
    <property type="component" value="Unassembled WGS sequence"/>
</dbReference>
<organism evidence="2 3">
    <name type="scientific">Trifolium medium</name>
    <dbReference type="NCBI Taxonomy" id="97028"/>
    <lineage>
        <taxon>Eukaryota</taxon>
        <taxon>Viridiplantae</taxon>
        <taxon>Streptophyta</taxon>
        <taxon>Embryophyta</taxon>
        <taxon>Tracheophyta</taxon>
        <taxon>Spermatophyta</taxon>
        <taxon>Magnoliopsida</taxon>
        <taxon>eudicotyledons</taxon>
        <taxon>Gunneridae</taxon>
        <taxon>Pentapetalae</taxon>
        <taxon>rosids</taxon>
        <taxon>fabids</taxon>
        <taxon>Fabales</taxon>
        <taxon>Fabaceae</taxon>
        <taxon>Papilionoideae</taxon>
        <taxon>50 kb inversion clade</taxon>
        <taxon>NPAAA clade</taxon>
        <taxon>Hologalegina</taxon>
        <taxon>IRL clade</taxon>
        <taxon>Trifolieae</taxon>
        <taxon>Trifolium</taxon>
    </lineage>
</organism>
<comment type="caution">
    <text evidence="2">The sequence shown here is derived from an EMBL/GenBank/DDBJ whole genome shotgun (WGS) entry which is preliminary data.</text>
</comment>
<sequence>MAETPVILPASVENLIERIREEQNQPPLDHFPRQQLALIGEQRALELLN</sequence>
<accession>A0A392NTE1</accession>
<evidence type="ECO:0000313" key="3">
    <source>
        <dbReference type="Proteomes" id="UP000265520"/>
    </source>
</evidence>
<name>A0A392NTE1_9FABA</name>
<proteinExistence type="predicted"/>
<evidence type="ECO:0000259" key="1">
    <source>
        <dbReference type="Pfam" id="PF26249"/>
    </source>
</evidence>
<feature type="non-terminal residue" evidence="2">
    <location>
        <position position="49"/>
    </location>
</feature>
<dbReference type="Pfam" id="PF26249">
    <property type="entry name" value="4HB_RdRP3_N"/>
    <property type="match status" value="1"/>
</dbReference>
<dbReference type="EMBL" id="LXQA010051242">
    <property type="protein sequence ID" value="MCI03118.1"/>
    <property type="molecule type" value="Genomic_DNA"/>
</dbReference>
<reference evidence="2 3" key="1">
    <citation type="journal article" date="2018" name="Front. Plant Sci.">
        <title>Red Clover (Trifolium pratense) and Zigzag Clover (T. medium) - A Picture of Genomic Similarities and Differences.</title>
        <authorList>
            <person name="Dluhosova J."/>
            <person name="Istvanek J."/>
            <person name="Nedelnik J."/>
            <person name="Repkova J."/>
        </authorList>
    </citation>
    <scope>NUCLEOTIDE SEQUENCE [LARGE SCALE GENOMIC DNA]</scope>
    <source>
        <strain evidence="3">cv. 10/8</strain>
        <tissue evidence="2">Leaf</tissue>
    </source>
</reference>
<keyword evidence="3" id="KW-1185">Reference proteome</keyword>
<dbReference type="AlphaFoldDB" id="A0A392NTE1"/>